<dbReference type="GO" id="GO:0051539">
    <property type="term" value="F:4 iron, 4 sulfur cluster binding"/>
    <property type="evidence" value="ECO:0007669"/>
    <property type="project" value="UniProtKB-KW"/>
</dbReference>
<keyword evidence="5" id="KW-0479">Metal-binding</keyword>
<dbReference type="GO" id="GO:0035599">
    <property type="term" value="F:aspartic acid methylthiotransferase activity"/>
    <property type="evidence" value="ECO:0007669"/>
    <property type="project" value="TreeGrafter"/>
</dbReference>
<reference evidence="10" key="1">
    <citation type="submission" date="2020-05" db="EMBL/GenBank/DDBJ databases">
        <authorList>
            <person name="Chiriac C."/>
            <person name="Salcher M."/>
            <person name="Ghai R."/>
            <person name="Kavagutti S V."/>
        </authorList>
    </citation>
    <scope>NUCLEOTIDE SEQUENCE</scope>
</reference>
<keyword evidence="3" id="KW-0963">Cytoplasm</keyword>
<dbReference type="InterPro" id="IPR005839">
    <property type="entry name" value="Methylthiotransferase"/>
</dbReference>
<gene>
    <name evidence="10" type="ORF">UFOPK3605_00977</name>
</gene>
<dbReference type="Gene3D" id="2.40.50.140">
    <property type="entry name" value="Nucleic acid-binding proteins"/>
    <property type="match status" value="1"/>
</dbReference>
<feature type="domain" description="Radical SAM core" evidence="9">
    <location>
        <begin position="154"/>
        <end position="389"/>
    </location>
</feature>
<dbReference type="SUPFAM" id="SSF102114">
    <property type="entry name" value="Radical SAM enzymes"/>
    <property type="match status" value="1"/>
</dbReference>
<evidence type="ECO:0000256" key="6">
    <source>
        <dbReference type="ARBA" id="ARBA00023004"/>
    </source>
</evidence>
<dbReference type="AlphaFoldDB" id="A0A6J7GWY5"/>
<dbReference type="Pfam" id="PF00919">
    <property type="entry name" value="UPF0004"/>
    <property type="match status" value="1"/>
</dbReference>
<dbReference type="InterPro" id="IPR023404">
    <property type="entry name" value="rSAM_horseshoe"/>
</dbReference>
<keyword evidence="6" id="KW-0408">Iron</keyword>
<comment type="cofactor">
    <cofactor evidence="1">
        <name>[4Fe-4S] cluster</name>
        <dbReference type="ChEBI" id="CHEBI:49883"/>
    </cofactor>
</comment>
<dbReference type="PROSITE" id="PS01278">
    <property type="entry name" value="MTTASE_RADICAL"/>
    <property type="match status" value="1"/>
</dbReference>
<evidence type="ECO:0000256" key="1">
    <source>
        <dbReference type="ARBA" id="ARBA00001966"/>
    </source>
</evidence>
<dbReference type="SFLD" id="SFLDS00029">
    <property type="entry name" value="Radical_SAM"/>
    <property type="match status" value="1"/>
</dbReference>
<dbReference type="CDD" id="cd01335">
    <property type="entry name" value="Radical_SAM"/>
    <property type="match status" value="1"/>
</dbReference>
<dbReference type="PROSITE" id="PS51918">
    <property type="entry name" value="RADICAL_SAM"/>
    <property type="match status" value="1"/>
</dbReference>
<dbReference type="SMART" id="SM00729">
    <property type="entry name" value="Elp3"/>
    <property type="match status" value="1"/>
</dbReference>
<dbReference type="InterPro" id="IPR012340">
    <property type="entry name" value="NA-bd_OB-fold"/>
</dbReference>
<dbReference type="InterPro" id="IPR020612">
    <property type="entry name" value="Methylthiotransferase_CS"/>
</dbReference>
<dbReference type="PANTHER" id="PTHR43837">
    <property type="entry name" value="RIBOSOMAL PROTEIN S12 METHYLTHIOTRANSFERASE RIMO"/>
    <property type="match status" value="1"/>
</dbReference>
<feature type="domain" description="MTTase N-terminal" evidence="8">
    <location>
        <begin position="8"/>
        <end position="126"/>
    </location>
</feature>
<name>A0A6J7GWY5_9ZZZZ</name>
<evidence type="ECO:0000256" key="3">
    <source>
        <dbReference type="ARBA" id="ARBA00022490"/>
    </source>
</evidence>
<dbReference type="InterPro" id="IPR013848">
    <property type="entry name" value="Methylthiotransferase_N"/>
</dbReference>
<dbReference type="Pfam" id="PF04055">
    <property type="entry name" value="Radical_SAM"/>
    <property type="match status" value="1"/>
</dbReference>
<dbReference type="Pfam" id="PF18693">
    <property type="entry name" value="TRAM_2"/>
    <property type="match status" value="1"/>
</dbReference>
<dbReference type="NCBIfam" id="TIGR01125">
    <property type="entry name" value="30S ribosomal protein S12 methylthiotransferase RimO"/>
    <property type="match status" value="1"/>
</dbReference>
<dbReference type="InterPro" id="IPR005840">
    <property type="entry name" value="Ribosomal_uS12_MeSTrfase_RimO"/>
</dbReference>
<dbReference type="InterPro" id="IPR002792">
    <property type="entry name" value="TRAM_dom"/>
</dbReference>
<organism evidence="10">
    <name type="scientific">freshwater metagenome</name>
    <dbReference type="NCBI Taxonomy" id="449393"/>
    <lineage>
        <taxon>unclassified sequences</taxon>
        <taxon>metagenomes</taxon>
        <taxon>ecological metagenomes</taxon>
    </lineage>
</organism>
<dbReference type="GO" id="GO:0046872">
    <property type="term" value="F:metal ion binding"/>
    <property type="evidence" value="ECO:0007669"/>
    <property type="project" value="UniProtKB-KW"/>
</dbReference>
<keyword evidence="4" id="KW-0949">S-adenosyl-L-methionine</keyword>
<evidence type="ECO:0000256" key="7">
    <source>
        <dbReference type="ARBA" id="ARBA00023014"/>
    </source>
</evidence>
<dbReference type="GO" id="GO:0006400">
    <property type="term" value="P:tRNA modification"/>
    <property type="evidence" value="ECO:0007669"/>
    <property type="project" value="InterPro"/>
</dbReference>
<evidence type="ECO:0000256" key="4">
    <source>
        <dbReference type="ARBA" id="ARBA00022691"/>
    </source>
</evidence>
<dbReference type="InterPro" id="IPR007197">
    <property type="entry name" value="rSAM"/>
</dbReference>
<dbReference type="SFLD" id="SFLDG01082">
    <property type="entry name" value="B12-binding_domain_containing"/>
    <property type="match status" value="1"/>
</dbReference>
<dbReference type="PROSITE" id="PS51449">
    <property type="entry name" value="MTTASE_N"/>
    <property type="match status" value="1"/>
</dbReference>
<accession>A0A6J7GWY5</accession>
<dbReference type="InterPro" id="IPR006638">
    <property type="entry name" value="Elp3/MiaA/NifB-like_rSAM"/>
</dbReference>
<evidence type="ECO:0000256" key="2">
    <source>
        <dbReference type="ARBA" id="ARBA00022485"/>
    </source>
</evidence>
<dbReference type="InterPro" id="IPR038135">
    <property type="entry name" value="Methylthiotransferase_N_sf"/>
</dbReference>
<proteinExistence type="inferred from homology"/>
<keyword evidence="7" id="KW-0411">Iron-sulfur</keyword>
<dbReference type="NCBIfam" id="TIGR00089">
    <property type="entry name" value="MiaB/RimO family radical SAM methylthiotransferase"/>
    <property type="match status" value="1"/>
</dbReference>
<dbReference type="Gene3D" id="3.40.50.12160">
    <property type="entry name" value="Methylthiotransferase, N-terminal domain"/>
    <property type="match status" value="1"/>
</dbReference>
<dbReference type="EMBL" id="CAFBMM010000046">
    <property type="protein sequence ID" value="CAB4909115.1"/>
    <property type="molecule type" value="Genomic_DNA"/>
</dbReference>
<evidence type="ECO:0000259" key="9">
    <source>
        <dbReference type="PROSITE" id="PS51918"/>
    </source>
</evidence>
<dbReference type="SFLD" id="SFLDG01061">
    <property type="entry name" value="methylthiotransferase"/>
    <property type="match status" value="1"/>
</dbReference>
<dbReference type="PANTHER" id="PTHR43837:SF1">
    <property type="entry name" value="RIBOSOMAL PROTEIN US12 METHYLTHIOTRANSFERASE RIMO"/>
    <property type="match status" value="1"/>
</dbReference>
<evidence type="ECO:0000259" key="8">
    <source>
        <dbReference type="PROSITE" id="PS51449"/>
    </source>
</evidence>
<dbReference type="GO" id="GO:0005829">
    <property type="term" value="C:cytosol"/>
    <property type="evidence" value="ECO:0007669"/>
    <property type="project" value="TreeGrafter"/>
</dbReference>
<sequence length="476" mass="51041">MAFETKTARFWVETLGCPKNAVDSDKVTASLLGDGMIPADNPEGADLVVVNTCAFVEAARQESIDTVLDLAARRQAGARVVVTGCLAERYGEELATSLPEVDAVVGFAGEGSLAKFSPVALTPISLPVQWAGGKSLPVRPDGVVRDLLELPRSTPSRPWAYLKIAEGCDRACAFCAIPSFRGAQRSRSPEVIMAEARELVEAGVVELVLVAQDPAWYGRDIGAPGALAGLLQQLDSELGPSGLLRVRILYLYPSEVKGELVRTMLELPTPVPYFDLSLQHADRALLARMKRWGGAEKFMAMIDSIRDQEPTATFRSSFIVGFPGETESAHESLLEFLSAAQLDWAGFFPFSPEEGTAANSLDQTVTEELMNERLRECEEVQTPITQGARDAIVASETDLEVLLDEVDPNTGIAVGRSHREAPEIDGLIYVSGGLNLTPGVMVKAKAQAALGPDLYADFVRLADPDLSGINPIGSSA</sequence>
<keyword evidence="2" id="KW-0004">4Fe-4S</keyword>
<dbReference type="HAMAP" id="MF_01865">
    <property type="entry name" value="MTTase_RimO"/>
    <property type="match status" value="1"/>
</dbReference>
<dbReference type="Gene3D" id="3.80.30.20">
    <property type="entry name" value="tm_1862 like domain"/>
    <property type="match status" value="1"/>
</dbReference>
<evidence type="ECO:0000256" key="5">
    <source>
        <dbReference type="ARBA" id="ARBA00022723"/>
    </source>
</evidence>
<protein>
    <submittedName>
        <fullName evidence="10">Unannotated protein</fullName>
    </submittedName>
</protein>
<evidence type="ECO:0000313" key="10">
    <source>
        <dbReference type="EMBL" id="CAB4909115.1"/>
    </source>
</evidence>
<dbReference type="InterPro" id="IPR058240">
    <property type="entry name" value="rSAM_sf"/>
</dbReference>